<evidence type="ECO:0000313" key="2">
    <source>
        <dbReference type="Proteomes" id="UP001515660"/>
    </source>
</evidence>
<comment type="caution">
    <text evidence="1">The sequence shown here is derived from an EMBL/GenBank/DDBJ whole genome shotgun (WGS) entry which is preliminary data.</text>
</comment>
<dbReference type="Proteomes" id="UP001515660">
    <property type="component" value="Unassembled WGS sequence"/>
</dbReference>
<reference evidence="1 2" key="1">
    <citation type="journal article" date="2022" name="Microorganisms">
        <title>Genome Sequence and Characterization of a Xanthorhodopsin-Containing, Aerobic Anoxygenic Phototrophic Rhodobacter Species, Isolated from Mesophilic Conditions at Yellowstone National Park.</title>
        <authorList>
            <person name="Kyndt J.A."/>
            <person name="Robertson S."/>
            <person name="Shoffstall I.B."/>
            <person name="Ramaley R.F."/>
            <person name="Meyer T.E."/>
        </authorList>
    </citation>
    <scope>NUCLEOTIDE SEQUENCE [LARGE SCALE GENOMIC DNA]</scope>
    <source>
        <strain evidence="1 2">M37P</strain>
    </source>
</reference>
<accession>A0ABX0G2S8</accession>
<name>A0ABX0G2S8_9RHOB</name>
<proteinExistence type="predicted"/>
<protein>
    <submittedName>
        <fullName evidence="1">Serine/threonine protein phosphatase</fullName>
    </submittedName>
</protein>
<evidence type="ECO:0000313" key="1">
    <source>
        <dbReference type="EMBL" id="NHB75455.1"/>
    </source>
</evidence>
<dbReference type="InterPro" id="IPR011009">
    <property type="entry name" value="Kinase-like_dom_sf"/>
</dbReference>
<keyword evidence="2" id="KW-1185">Reference proteome</keyword>
<organism evidence="1 2">
    <name type="scientific">Rhodobacter calidifons</name>
    <dbReference type="NCBI Taxonomy" id="2715277"/>
    <lineage>
        <taxon>Bacteria</taxon>
        <taxon>Pseudomonadati</taxon>
        <taxon>Pseudomonadota</taxon>
        <taxon>Alphaproteobacteria</taxon>
        <taxon>Rhodobacterales</taxon>
        <taxon>Rhodobacter group</taxon>
        <taxon>Rhodobacter</taxon>
    </lineage>
</organism>
<dbReference type="Gene3D" id="3.30.200.20">
    <property type="entry name" value="Phosphorylase Kinase, domain 1"/>
    <property type="match status" value="1"/>
</dbReference>
<gene>
    <name evidence="1" type="ORF">G8O29_01710</name>
</gene>
<dbReference type="EMBL" id="JAANHS010000001">
    <property type="protein sequence ID" value="NHB75455.1"/>
    <property type="molecule type" value="Genomic_DNA"/>
</dbReference>
<dbReference type="SUPFAM" id="SSF56112">
    <property type="entry name" value="Protein kinase-like (PK-like)"/>
    <property type="match status" value="1"/>
</dbReference>
<dbReference type="RefSeq" id="WP_166401493.1">
    <property type="nucleotide sequence ID" value="NZ_JAANHS010000001.1"/>
</dbReference>
<sequence>MPDPQLDKTLKRALAEPARRVRRLDLPDGRRFWLKRVERLSGRLRVQKGDPARAFAVERAGLRAMAAAGLPVAGVAAEGADWMLMPDAGPVLPEVVADAGRAEAEKLRAFARAGRALGLLHWAGMAHGRPAVRDVCWDGQEARFIDLERFRHARRAGVWQAADVVMFAQTAFTLWPEEPRWLDAALAEYAVSAPEGAMAAARRLALWLRPLRWLAAGLARLKPGSRELRAVGLTLARLRR</sequence>